<comment type="caution">
    <text evidence="1">The sequence shown here is derived from an EMBL/GenBank/DDBJ whole genome shotgun (WGS) entry which is preliminary data.</text>
</comment>
<organism evidence="1 2">
    <name type="scientific">Diphasiastrum complanatum</name>
    <name type="common">Issler's clubmoss</name>
    <name type="synonym">Lycopodium complanatum</name>
    <dbReference type="NCBI Taxonomy" id="34168"/>
    <lineage>
        <taxon>Eukaryota</taxon>
        <taxon>Viridiplantae</taxon>
        <taxon>Streptophyta</taxon>
        <taxon>Embryophyta</taxon>
        <taxon>Tracheophyta</taxon>
        <taxon>Lycopodiopsida</taxon>
        <taxon>Lycopodiales</taxon>
        <taxon>Lycopodiaceae</taxon>
        <taxon>Lycopodioideae</taxon>
        <taxon>Diphasiastrum</taxon>
    </lineage>
</organism>
<sequence>MIGLSDKDVMDLFLQLIENSSKVKGAEKKCFSSLLYLFYLMFELFHEDVCKLSRYGQTSYIVLQYLIVGVVLAFLAGFADGNEAIGGSLCHSFMAKSSSVDDILWQDGDGGSFMEFYGGDISRNKVGGDKQANGHHSHLLFGCCNFSESSKFETWRNLFIRILFVSSCSSYILMCKIDVRNSEASNLDTILYINYERYFRTLERRSIFRMEIIIKLDQSSIVKTMPKLVEEGV</sequence>
<accession>A0ACC2EHT5</accession>
<keyword evidence="2" id="KW-1185">Reference proteome</keyword>
<name>A0ACC2EHT5_DIPCM</name>
<dbReference type="Proteomes" id="UP001162992">
    <property type="component" value="Chromosome 2"/>
</dbReference>
<evidence type="ECO:0000313" key="1">
    <source>
        <dbReference type="EMBL" id="KAJ7566055.1"/>
    </source>
</evidence>
<protein>
    <submittedName>
        <fullName evidence="1">Uncharacterized protein</fullName>
    </submittedName>
</protein>
<proteinExistence type="predicted"/>
<evidence type="ECO:0000313" key="2">
    <source>
        <dbReference type="Proteomes" id="UP001162992"/>
    </source>
</evidence>
<dbReference type="EMBL" id="CM055093">
    <property type="protein sequence ID" value="KAJ7566055.1"/>
    <property type="molecule type" value="Genomic_DNA"/>
</dbReference>
<reference evidence="2" key="1">
    <citation type="journal article" date="2024" name="Proc. Natl. Acad. Sci. U.S.A.">
        <title>Extraordinary preservation of gene collinearity over three hundred million years revealed in homosporous lycophytes.</title>
        <authorList>
            <person name="Li C."/>
            <person name="Wickell D."/>
            <person name="Kuo L.Y."/>
            <person name="Chen X."/>
            <person name="Nie B."/>
            <person name="Liao X."/>
            <person name="Peng D."/>
            <person name="Ji J."/>
            <person name="Jenkins J."/>
            <person name="Williams M."/>
            <person name="Shu S."/>
            <person name="Plott C."/>
            <person name="Barry K."/>
            <person name="Rajasekar S."/>
            <person name="Grimwood J."/>
            <person name="Han X."/>
            <person name="Sun S."/>
            <person name="Hou Z."/>
            <person name="He W."/>
            <person name="Dai G."/>
            <person name="Sun C."/>
            <person name="Schmutz J."/>
            <person name="Leebens-Mack J.H."/>
            <person name="Li F.W."/>
            <person name="Wang L."/>
        </authorList>
    </citation>
    <scope>NUCLEOTIDE SEQUENCE [LARGE SCALE GENOMIC DNA]</scope>
    <source>
        <strain evidence="2">cv. PW_Plant_1</strain>
    </source>
</reference>
<gene>
    <name evidence="1" type="ORF">O6H91_02G086300</name>
</gene>